<keyword evidence="3" id="KW-0418">Kinase</keyword>
<feature type="compositionally biased region" description="Polar residues" evidence="1">
    <location>
        <begin position="584"/>
        <end position="594"/>
    </location>
</feature>
<dbReference type="PROSITE" id="PS50011">
    <property type="entry name" value="PROTEIN_KINASE_DOM"/>
    <property type="match status" value="1"/>
</dbReference>
<sequence length="667" mass="76700">MDLEQFTNFLAGTEYEMPKDVTGWLFKAHSGNHYHAAATGEETAGHHHRQLDFTGFLFIMQLLALCNQEDITVPDVDDSISLADDLYERMVKSNFTDEEKVYWSKDVVDQLIQEHVVRRELAGARKKYKEKLIEFILHHAKKLFAMAVLADSGHGKILKMMEFFETHGFQDSNLSAEIDIRSIGSQQRSHPCLQMEHLTSLDDKLWRAAILRRICEVQWQILVPVLSTAKINYDFERKTILPFTKVAVDRGNLYGPFSRVYKVKIQSGHFEDQTRPKSEWPEYFAVKEIIPPDAEERQKIAYSWANEATTLKNMNDRHKDHVVRFITAFTKGDIGTARSYYLIFEWANGGSLEDLFAWEPNPILSKRLLKLAAIQLRGLAEALQATHDEAQIRHGDLKPRNILRFEPTGGNIFGTLKLGDCSMATVLRQKVGLDITTEYGTPLYEPPEVELGELKLLSRQYDIWSMGCVILEIIIWLLYGYRGVQRFRADVNGQSRDRVTCYDIEMEDDRYKAKVRPIVIQWMDHLAKEPLCGEDTALGAFLRLVRKRLLIVELPPEMGQTKYVQEWEVPMRQEPSMPSPKSPGTPQLMATSTTSREEHFSPRQIQPYRATSKELVDRLNEEVMDDEDRPEDFWFKAGTRPQQPEFRLSAPRAMQNASGHLMAAGAT</sequence>
<feature type="domain" description="Protein kinase" evidence="2">
    <location>
        <begin position="246"/>
        <end position="646"/>
    </location>
</feature>
<reference evidence="3" key="1">
    <citation type="submission" date="2022-07" db="EMBL/GenBank/DDBJ databases">
        <title>Fungi with potential for degradation of polypropylene.</title>
        <authorList>
            <person name="Gostincar C."/>
        </authorList>
    </citation>
    <scope>NUCLEOTIDE SEQUENCE</scope>
    <source>
        <strain evidence="3">EXF-13308</strain>
    </source>
</reference>
<evidence type="ECO:0000313" key="4">
    <source>
        <dbReference type="Proteomes" id="UP001174694"/>
    </source>
</evidence>
<protein>
    <submittedName>
        <fullName evidence="3">Serine/threonine-protein kinase par-4</fullName>
    </submittedName>
</protein>
<dbReference type="PANTHER" id="PTHR24359">
    <property type="entry name" value="SERINE/THREONINE-PROTEIN KINASE SBK1"/>
    <property type="match status" value="1"/>
</dbReference>
<dbReference type="GO" id="GO:0004674">
    <property type="term" value="F:protein serine/threonine kinase activity"/>
    <property type="evidence" value="ECO:0007669"/>
    <property type="project" value="TreeGrafter"/>
</dbReference>
<feature type="region of interest" description="Disordered" evidence="1">
    <location>
        <begin position="573"/>
        <end position="648"/>
    </location>
</feature>
<dbReference type="EMBL" id="JANBVO010000030">
    <property type="protein sequence ID" value="KAJ9138328.1"/>
    <property type="molecule type" value="Genomic_DNA"/>
</dbReference>
<proteinExistence type="predicted"/>
<dbReference type="Gene3D" id="1.10.510.10">
    <property type="entry name" value="Transferase(Phosphotransferase) domain 1"/>
    <property type="match status" value="1"/>
</dbReference>
<dbReference type="SUPFAM" id="SSF56112">
    <property type="entry name" value="Protein kinase-like (PK-like)"/>
    <property type="match status" value="1"/>
</dbReference>
<dbReference type="SMART" id="SM00220">
    <property type="entry name" value="S_TKc"/>
    <property type="match status" value="1"/>
</dbReference>
<feature type="compositionally biased region" description="Basic and acidic residues" evidence="1">
    <location>
        <begin position="611"/>
        <end position="621"/>
    </location>
</feature>
<evidence type="ECO:0000256" key="1">
    <source>
        <dbReference type="SAM" id="MobiDB-lite"/>
    </source>
</evidence>
<evidence type="ECO:0000259" key="2">
    <source>
        <dbReference type="PROSITE" id="PS50011"/>
    </source>
</evidence>
<dbReference type="InterPro" id="IPR000719">
    <property type="entry name" value="Prot_kinase_dom"/>
</dbReference>
<keyword evidence="3" id="KW-0808">Transferase</keyword>
<organism evidence="3 4">
    <name type="scientific">Pleurostoma richardsiae</name>
    <dbReference type="NCBI Taxonomy" id="41990"/>
    <lineage>
        <taxon>Eukaryota</taxon>
        <taxon>Fungi</taxon>
        <taxon>Dikarya</taxon>
        <taxon>Ascomycota</taxon>
        <taxon>Pezizomycotina</taxon>
        <taxon>Sordariomycetes</taxon>
        <taxon>Sordariomycetidae</taxon>
        <taxon>Calosphaeriales</taxon>
        <taxon>Pleurostomataceae</taxon>
        <taxon>Pleurostoma</taxon>
    </lineage>
</organism>
<dbReference type="PANTHER" id="PTHR24359:SF1">
    <property type="entry name" value="INHIBITOR OF NUCLEAR FACTOR KAPPA-B KINASE EPSILON SUBUNIT HOMOLOG 1-RELATED"/>
    <property type="match status" value="1"/>
</dbReference>
<comment type="caution">
    <text evidence="3">The sequence shown here is derived from an EMBL/GenBank/DDBJ whole genome shotgun (WGS) entry which is preliminary data.</text>
</comment>
<dbReference type="CDD" id="cd00180">
    <property type="entry name" value="PKc"/>
    <property type="match status" value="1"/>
</dbReference>
<evidence type="ECO:0000313" key="3">
    <source>
        <dbReference type="EMBL" id="KAJ9138328.1"/>
    </source>
</evidence>
<dbReference type="GO" id="GO:0005524">
    <property type="term" value="F:ATP binding"/>
    <property type="evidence" value="ECO:0007669"/>
    <property type="project" value="InterPro"/>
</dbReference>
<dbReference type="Pfam" id="PF00069">
    <property type="entry name" value="Pkinase"/>
    <property type="match status" value="1"/>
</dbReference>
<keyword evidence="4" id="KW-1185">Reference proteome</keyword>
<accession>A0AA38R602</accession>
<dbReference type="InterPro" id="IPR011009">
    <property type="entry name" value="Kinase-like_dom_sf"/>
</dbReference>
<name>A0AA38R602_9PEZI</name>
<dbReference type="AlphaFoldDB" id="A0AA38R602"/>
<gene>
    <name evidence="3" type="ORF">NKR23_g8588</name>
</gene>
<dbReference type="Proteomes" id="UP001174694">
    <property type="component" value="Unassembled WGS sequence"/>
</dbReference>